<sequence length="90" mass="10741">MSAEQEFWLALGHQQPWLTEPQKVEDGPVWKMHTRPGYIFDDTFWATFRNFPFYICHVAYYGPERLEDGDRNEDTGIFELRFAPKDAEPR</sequence>
<dbReference type="AlphaFoldDB" id="A0A0F9GKS8"/>
<comment type="caution">
    <text evidence="1">The sequence shown here is derived from an EMBL/GenBank/DDBJ whole genome shotgun (WGS) entry which is preliminary data.</text>
</comment>
<gene>
    <name evidence="1" type="ORF">LCGC14_2109120</name>
</gene>
<proteinExistence type="predicted"/>
<reference evidence="1" key="1">
    <citation type="journal article" date="2015" name="Nature">
        <title>Complex archaea that bridge the gap between prokaryotes and eukaryotes.</title>
        <authorList>
            <person name="Spang A."/>
            <person name="Saw J.H."/>
            <person name="Jorgensen S.L."/>
            <person name="Zaremba-Niedzwiedzka K."/>
            <person name="Martijn J."/>
            <person name="Lind A.E."/>
            <person name="van Eijk R."/>
            <person name="Schleper C."/>
            <person name="Guy L."/>
            <person name="Ettema T.J."/>
        </authorList>
    </citation>
    <scope>NUCLEOTIDE SEQUENCE</scope>
</reference>
<dbReference type="EMBL" id="LAZR01026020">
    <property type="protein sequence ID" value="KKL70015.1"/>
    <property type="molecule type" value="Genomic_DNA"/>
</dbReference>
<organism evidence="1">
    <name type="scientific">marine sediment metagenome</name>
    <dbReference type="NCBI Taxonomy" id="412755"/>
    <lineage>
        <taxon>unclassified sequences</taxon>
        <taxon>metagenomes</taxon>
        <taxon>ecological metagenomes</taxon>
    </lineage>
</organism>
<protein>
    <submittedName>
        <fullName evidence="1">Uncharacterized protein</fullName>
    </submittedName>
</protein>
<name>A0A0F9GKS8_9ZZZZ</name>
<accession>A0A0F9GKS8</accession>
<evidence type="ECO:0000313" key="1">
    <source>
        <dbReference type="EMBL" id="KKL70015.1"/>
    </source>
</evidence>